<sequence>MTYTMKSRIFPGFDAQHPVAVFLTEVIDTGSAGFEDPRPAQPEHRDRVEIRREAESQATVRRCT</sequence>
<dbReference type="RefSeq" id="WP_397090870.1">
    <property type="nucleotide sequence ID" value="NZ_JBIRYO010000002.1"/>
</dbReference>
<keyword evidence="3" id="KW-1185">Reference proteome</keyword>
<evidence type="ECO:0000256" key="1">
    <source>
        <dbReference type="SAM" id="MobiDB-lite"/>
    </source>
</evidence>
<dbReference type="Proteomes" id="UP001611415">
    <property type="component" value="Unassembled WGS sequence"/>
</dbReference>
<comment type="caution">
    <text evidence="2">The sequence shown here is derived from an EMBL/GenBank/DDBJ whole genome shotgun (WGS) entry which is preliminary data.</text>
</comment>
<proteinExistence type="predicted"/>
<feature type="compositionally biased region" description="Basic and acidic residues" evidence="1">
    <location>
        <begin position="35"/>
        <end position="55"/>
    </location>
</feature>
<name>A0ABW7WU28_9NOCA</name>
<organism evidence="2 3">
    <name type="scientific">Nocardia xishanensis</name>
    <dbReference type="NCBI Taxonomy" id="238964"/>
    <lineage>
        <taxon>Bacteria</taxon>
        <taxon>Bacillati</taxon>
        <taxon>Actinomycetota</taxon>
        <taxon>Actinomycetes</taxon>
        <taxon>Mycobacteriales</taxon>
        <taxon>Nocardiaceae</taxon>
        <taxon>Nocardia</taxon>
    </lineage>
</organism>
<feature type="region of interest" description="Disordered" evidence="1">
    <location>
        <begin position="30"/>
        <end position="64"/>
    </location>
</feature>
<reference evidence="2 3" key="1">
    <citation type="submission" date="2024-10" db="EMBL/GenBank/DDBJ databases">
        <title>The Natural Products Discovery Center: Release of the First 8490 Sequenced Strains for Exploring Actinobacteria Biosynthetic Diversity.</title>
        <authorList>
            <person name="Kalkreuter E."/>
            <person name="Kautsar S.A."/>
            <person name="Yang D."/>
            <person name="Bader C.D."/>
            <person name="Teijaro C.N."/>
            <person name="Fluegel L."/>
            <person name="Davis C.M."/>
            <person name="Simpson J.R."/>
            <person name="Lauterbach L."/>
            <person name="Steele A.D."/>
            <person name="Gui C."/>
            <person name="Meng S."/>
            <person name="Li G."/>
            <person name="Viehrig K."/>
            <person name="Ye F."/>
            <person name="Su P."/>
            <person name="Kiefer A.F."/>
            <person name="Nichols A."/>
            <person name="Cepeda A.J."/>
            <person name="Yan W."/>
            <person name="Fan B."/>
            <person name="Jiang Y."/>
            <person name="Adhikari A."/>
            <person name="Zheng C.-J."/>
            <person name="Schuster L."/>
            <person name="Cowan T.M."/>
            <person name="Smanski M.J."/>
            <person name="Chevrette M.G."/>
            <person name="De Carvalho L.P.S."/>
            <person name="Shen B."/>
        </authorList>
    </citation>
    <scope>NUCLEOTIDE SEQUENCE [LARGE SCALE GENOMIC DNA]</scope>
    <source>
        <strain evidence="2 3">NPDC019275</strain>
    </source>
</reference>
<evidence type="ECO:0000313" key="3">
    <source>
        <dbReference type="Proteomes" id="UP001611415"/>
    </source>
</evidence>
<accession>A0ABW7WU28</accession>
<evidence type="ECO:0000313" key="2">
    <source>
        <dbReference type="EMBL" id="MFI2472351.1"/>
    </source>
</evidence>
<dbReference type="EMBL" id="JBIRYO010000002">
    <property type="protein sequence ID" value="MFI2472351.1"/>
    <property type="molecule type" value="Genomic_DNA"/>
</dbReference>
<gene>
    <name evidence="2" type="ORF">ACH49W_03145</name>
</gene>
<protein>
    <submittedName>
        <fullName evidence="2">Uncharacterized protein</fullName>
    </submittedName>
</protein>